<dbReference type="STRING" id="68775.A0A5C3MCG2"/>
<feature type="transmembrane region" description="Helical" evidence="1">
    <location>
        <begin position="198"/>
        <end position="222"/>
    </location>
</feature>
<accession>A0A5C3MCG2</accession>
<dbReference type="EMBL" id="ML213594">
    <property type="protein sequence ID" value="TFK41538.1"/>
    <property type="molecule type" value="Genomic_DNA"/>
</dbReference>
<dbReference type="AlphaFoldDB" id="A0A5C3MCG2"/>
<organism evidence="3 4">
    <name type="scientific">Crucibulum laeve</name>
    <dbReference type="NCBI Taxonomy" id="68775"/>
    <lineage>
        <taxon>Eukaryota</taxon>
        <taxon>Fungi</taxon>
        <taxon>Dikarya</taxon>
        <taxon>Basidiomycota</taxon>
        <taxon>Agaricomycotina</taxon>
        <taxon>Agaricomycetes</taxon>
        <taxon>Agaricomycetidae</taxon>
        <taxon>Agaricales</taxon>
        <taxon>Agaricineae</taxon>
        <taxon>Nidulariaceae</taxon>
        <taxon>Crucibulum</taxon>
    </lineage>
</organism>
<feature type="transmembrane region" description="Helical" evidence="1">
    <location>
        <begin position="243"/>
        <end position="264"/>
    </location>
</feature>
<feature type="chain" id="PRO_5022802036" evidence="2">
    <location>
        <begin position="27"/>
        <end position="330"/>
    </location>
</feature>
<reference evidence="3 4" key="1">
    <citation type="journal article" date="2019" name="Nat. Ecol. Evol.">
        <title>Megaphylogeny resolves global patterns of mushroom evolution.</title>
        <authorList>
            <person name="Varga T."/>
            <person name="Krizsan K."/>
            <person name="Foldi C."/>
            <person name="Dima B."/>
            <person name="Sanchez-Garcia M."/>
            <person name="Sanchez-Ramirez S."/>
            <person name="Szollosi G.J."/>
            <person name="Szarkandi J.G."/>
            <person name="Papp V."/>
            <person name="Albert L."/>
            <person name="Andreopoulos W."/>
            <person name="Angelini C."/>
            <person name="Antonin V."/>
            <person name="Barry K.W."/>
            <person name="Bougher N.L."/>
            <person name="Buchanan P."/>
            <person name="Buyck B."/>
            <person name="Bense V."/>
            <person name="Catcheside P."/>
            <person name="Chovatia M."/>
            <person name="Cooper J."/>
            <person name="Damon W."/>
            <person name="Desjardin D."/>
            <person name="Finy P."/>
            <person name="Geml J."/>
            <person name="Haridas S."/>
            <person name="Hughes K."/>
            <person name="Justo A."/>
            <person name="Karasinski D."/>
            <person name="Kautmanova I."/>
            <person name="Kiss B."/>
            <person name="Kocsube S."/>
            <person name="Kotiranta H."/>
            <person name="LaButti K.M."/>
            <person name="Lechner B.E."/>
            <person name="Liimatainen K."/>
            <person name="Lipzen A."/>
            <person name="Lukacs Z."/>
            <person name="Mihaltcheva S."/>
            <person name="Morgado L.N."/>
            <person name="Niskanen T."/>
            <person name="Noordeloos M.E."/>
            <person name="Ohm R.A."/>
            <person name="Ortiz-Santana B."/>
            <person name="Ovrebo C."/>
            <person name="Racz N."/>
            <person name="Riley R."/>
            <person name="Savchenko A."/>
            <person name="Shiryaev A."/>
            <person name="Soop K."/>
            <person name="Spirin V."/>
            <person name="Szebenyi C."/>
            <person name="Tomsovsky M."/>
            <person name="Tulloss R.E."/>
            <person name="Uehling J."/>
            <person name="Grigoriev I.V."/>
            <person name="Vagvolgyi C."/>
            <person name="Papp T."/>
            <person name="Martin F.M."/>
            <person name="Miettinen O."/>
            <person name="Hibbett D.S."/>
            <person name="Nagy L.G."/>
        </authorList>
    </citation>
    <scope>NUCLEOTIDE SEQUENCE [LARGE SCALE GENOMIC DNA]</scope>
    <source>
        <strain evidence="3 4">CBS 166.37</strain>
    </source>
</reference>
<keyword evidence="1" id="KW-1133">Transmembrane helix</keyword>
<evidence type="ECO:0000256" key="1">
    <source>
        <dbReference type="SAM" id="Phobius"/>
    </source>
</evidence>
<evidence type="ECO:0000313" key="3">
    <source>
        <dbReference type="EMBL" id="TFK41538.1"/>
    </source>
</evidence>
<keyword evidence="1" id="KW-0812">Transmembrane</keyword>
<dbReference type="OrthoDB" id="3351993at2759"/>
<dbReference type="Proteomes" id="UP000308652">
    <property type="component" value="Unassembled WGS sequence"/>
</dbReference>
<sequence>MLSHFHRRLLLFVVALALISMNCVLALPLLGVTIEDTRAESLVENDMQCTVTSNADISGIGVRSCFYAQSLIGILAPSFLNARASGNIFRGNLLTSASLTISTFIQRQIGESSLIDEQLTTFLTFLLTISTTFHFRTILQLDLSVGFPLVGQVFLNGIFSFTVWEKMDFDEDITGFPCGEEISFVIFGHSVYVRNSNFAVIGLLAPMLSFSFPFLLAIYYPFKPESPSNSTPEHIKLHNRASWMYAVVPLGVWIYCVVTIEQIIQRNHIQPYANKWTYGQTLTVGLFLSTFCDGILAGAAKWRRKRKGLRNEQVSKDVDANSVETVVVET</sequence>
<keyword evidence="2" id="KW-0732">Signal</keyword>
<name>A0A5C3MCG2_9AGAR</name>
<feature type="transmembrane region" description="Helical" evidence="1">
    <location>
        <begin position="276"/>
        <end position="300"/>
    </location>
</feature>
<evidence type="ECO:0000256" key="2">
    <source>
        <dbReference type="SAM" id="SignalP"/>
    </source>
</evidence>
<evidence type="ECO:0000313" key="4">
    <source>
        <dbReference type="Proteomes" id="UP000308652"/>
    </source>
</evidence>
<protein>
    <submittedName>
        <fullName evidence="3">Uncharacterized protein</fullName>
    </submittedName>
</protein>
<keyword evidence="4" id="KW-1185">Reference proteome</keyword>
<gene>
    <name evidence="3" type="ORF">BDQ12DRAFT_663609</name>
</gene>
<feature type="signal peptide" evidence="2">
    <location>
        <begin position="1"/>
        <end position="26"/>
    </location>
</feature>
<proteinExistence type="predicted"/>
<keyword evidence="1" id="KW-0472">Membrane</keyword>